<evidence type="ECO:0000313" key="1">
    <source>
        <dbReference type="EMBL" id="GLK62731.1"/>
    </source>
</evidence>
<evidence type="ECO:0000313" key="2">
    <source>
        <dbReference type="Proteomes" id="UP001143349"/>
    </source>
</evidence>
<dbReference type="Proteomes" id="UP001143349">
    <property type="component" value="Unassembled WGS sequence"/>
</dbReference>
<dbReference type="EMBL" id="BSFH01000005">
    <property type="protein sequence ID" value="GLK62731.1"/>
    <property type="molecule type" value="Genomic_DNA"/>
</dbReference>
<evidence type="ECO:0008006" key="3">
    <source>
        <dbReference type="Google" id="ProtNLM"/>
    </source>
</evidence>
<dbReference type="AlphaFoldDB" id="A0AAD3RSF9"/>
<protein>
    <recommendedName>
        <fullName evidence="3">NnrT protein</fullName>
    </recommendedName>
</protein>
<reference evidence="1" key="2">
    <citation type="submission" date="2023-01" db="EMBL/GenBank/DDBJ databases">
        <authorList>
            <person name="Sun Q."/>
            <person name="Evtushenko L."/>
        </authorList>
    </citation>
    <scope>NUCLEOTIDE SEQUENCE</scope>
    <source>
        <strain evidence="1">VKM B-2222</strain>
    </source>
</reference>
<accession>A0AAD3RSF9</accession>
<organism evidence="1 2">
    <name type="scientific">Paracoccus kondratievae</name>
    <dbReference type="NCBI Taxonomy" id="135740"/>
    <lineage>
        <taxon>Bacteria</taxon>
        <taxon>Pseudomonadati</taxon>
        <taxon>Pseudomonadota</taxon>
        <taxon>Alphaproteobacteria</taxon>
        <taxon>Rhodobacterales</taxon>
        <taxon>Paracoccaceae</taxon>
        <taxon>Paracoccus</taxon>
    </lineage>
</organism>
<reference evidence="1" key="1">
    <citation type="journal article" date="2014" name="Int. J. Syst. Evol. Microbiol.">
        <title>Complete genome sequence of Corynebacterium casei LMG S-19264T (=DSM 44701T), isolated from a smear-ripened cheese.</title>
        <authorList>
            <consortium name="US DOE Joint Genome Institute (JGI-PGF)"/>
            <person name="Walter F."/>
            <person name="Albersmeier A."/>
            <person name="Kalinowski J."/>
            <person name="Ruckert C."/>
        </authorList>
    </citation>
    <scope>NUCLEOTIDE SEQUENCE</scope>
    <source>
        <strain evidence="1">VKM B-2222</strain>
    </source>
</reference>
<comment type="caution">
    <text evidence="1">The sequence shown here is derived from an EMBL/GenBank/DDBJ whole genome shotgun (WGS) entry which is preliminary data.</text>
</comment>
<name>A0AAD3RSF9_9RHOB</name>
<keyword evidence="2" id="KW-1185">Reference proteome</keyword>
<proteinExistence type="predicted"/>
<gene>
    <name evidence="1" type="ORF">GCM10017635_01990</name>
</gene>
<sequence>MLSLLASWTGLPVLPPARAMAAAAVLGMPVAYAAGRWIRGLMDKAQGPESRPDDNH</sequence>